<dbReference type="Proteomes" id="UP001370490">
    <property type="component" value="Unassembled WGS sequence"/>
</dbReference>
<dbReference type="EMBL" id="JBAMMX010000005">
    <property type="protein sequence ID" value="KAK6941099.1"/>
    <property type="molecule type" value="Genomic_DNA"/>
</dbReference>
<keyword evidence="2" id="KW-1185">Reference proteome</keyword>
<organism evidence="1 2">
    <name type="scientific">Dillenia turbinata</name>
    <dbReference type="NCBI Taxonomy" id="194707"/>
    <lineage>
        <taxon>Eukaryota</taxon>
        <taxon>Viridiplantae</taxon>
        <taxon>Streptophyta</taxon>
        <taxon>Embryophyta</taxon>
        <taxon>Tracheophyta</taxon>
        <taxon>Spermatophyta</taxon>
        <taxon>Magnoliopsida</taxon>
        <taxon>eudicotyledons</taxon>
        <taxon>Gunneridae</taxon>
        <taxon>Pentapetalae</taxon>
        <taxon>Dilleniales</taxon>
        <taxon>Dilleniaceae</taxon>
        <taxon>Dillenia</taxon>
    </lineage>
</organism>
<protein>
    <submittedName>
        <fullName evidence="1">Uncharacterized protein</fullName>
    </submittedName>
</protein>
<dbReference type="PANTHER" id="PTHR37172:SF3">
    <property type="entry name" value="TRANSMEMBRANE PROTEIN"/>
    <property type="match status" value="1"/>
</dbReference>
<evidence type="ECO:0000313" key="2">
    <source>
        <dbReference type="Proteomes" id="UP001370490"/>
    </source>
</evidence>
<gene>
    <name evidence="1" type="ORF">RJ641_030630</name>
</gene>
<name>A0AAN8ZH99_9MAGN</name>
<proteinExistence type="predicted"/>
<accession>A0AAN8ZH99</accession>
<comment type="caution">
    <text evidence="1">The sequence shown here is derived from an EMBL/GenBank/DDBJ whole genome shotgun (WGS) entry which is preliminary data.</text>
</comment>
<reference evidence="1 2" key="1">
    <citation type="submission" date="2023-12" db="EMBL/GenBank/DDBJ databases">
        <title>A high-quality genome assembly for Dillenia turbinata (Dilleniales).</title>
        <authorList>
            <person name="Chanderbali A."/>
        </authorList>
    </citation>
    <scope>NUCLEOTIDE SEQUENCE [LARGE SCALE GENOMIC DNA]</scope>
    <source>
        <strain evidence="1">LSX21</strain>
        <tissue evidence="1">Leaf</tissue>
    </source>
</reference>
<dbReference type="AlphaFoldDB" id="A0AAN8ZH99"/>
<dbReference type="PANTHER" id="PTHR37172">
    <property type="entry name" value="TRANSMEMBRANE PROTEIN"/>
    <property type="match status" value="1"/>
</dbReference>
<sequence>MGCFREPFHAVTVTLLSLLLPMSFLLIARLSTARYILSIATHGASKSSNSLFTDLLSTKPALLYGLVGTISIATLIHDLTGKITLQSESPGPLLRPHLSTAWLALCTLQVCVGLGIEGSIAAAVVGFGSGNDTSLVSRTIFFIGLYDTMLYWSRSIVKPVVDDTVFGCPKEESWAGRAAMTMTFGTLWWGRLKNEIESLVIVVEAKKQIVLGLGVADFIGGRSTPTHSTLFKTEKTKFEQALSEYSSTNPLPDGGTDAWEQGYNLVV</sequence>
<evidence type="ECO:0000313" key="1">
    <source>
        <dbReference type="EMBL" id="KAK6941099.1"/>
    </source>
</evidence>